<comment type="caution">
    <text evidence="2">The sequence shown here is derived from an EMBL/GenBank/DDBJ whole genome shotgun (WGS) entry which is preliminary data.</text>
</comment>
<dbReference type="PANTHER" id="PTHR48090">
    <property type="entry name" value="UNDECAPRENYL-PHOSPHATE 4-DEOXY-4-FORMAMIDO-L-ARABINOSE TRANSFERASE-RELATED"/>
    <property type="match status" value="1"/>
</dbReference>
<reference evidence="2 3" key="1">
    <citation type="submission" date="2016-01" db="EMBL/GenBank/DDBJ databases">
        <title>Genome sequencing of Roseivirga spongicola UST030701-084.</title>
        <authorList>
            <person name="Selvaratnam C."/>
            <person name="Thevarajoo S."/>
            <person name="Goh K.M."/>
            <person name="Ee R."/>
            <person name="Chan K.-G."/>
            <person name="Chong C.S."/>
        </authorList>
    </citation>
    <scope>NUCLEOTIDE SEQUENCE [LARGE SCALE GENOMIC DNA]</scope>
    <source>
        <strain evidence="2 3">UST030701-084</strain>
    </source>
</reference>
<keyword evidence="3" id="KW-1185">Reference proteome</keyword>
<sequence>MKREKPEIRVIIPAFNEERSVAHVVKDIPSEWVEEVIVVNNASTDNTVEVAQQAGATVLTEMIPGYGNACLKGIEYITKERPTTDIVVFLDGDYSDYPQQLPEVVSPIIERDFDLVIGSRALGRRESGSMTVPQVFGNWLATTLLKWFYGVKFTDLGPFRAIKYDKLMEIGMVDRDYGWTVEMQLKAAKHKLKCTEVAVNYKRRIGVSKVSGTVKGTVMAGYKILYTIFKYL</sequence>
<dbReference type="RefSeq" id="WP_068217847.1">
    <property type="nucleotide sequence ID" value="NZ_LRPC01000001.1"/>
</dbReference>
<feature type="domain" description="Glycosyltransferase 2-like" evidence="1">
    <location>
        <begin position="10"/>
        <end position="169"/>
    </location>
</feature>
<proteinExistence type="predicted"/>
<dbReference type="PANTHER" id="PTHR48090:SF7">
    <property type="entry name" value="RFBJ PROTEIN"/>
    <property type="match status" value="1"/>
</dbReference>
<dbReference type="Proteomes" id="UP000075606">
    <property type="component" value="Unassembled WGS sequence"/>
</dbReference>
<dbReference type="Pfam" id="PF00535">
    <property type="entry name" value="Glycos_transf_2"/>
    <property type="match status" value="1"/>
</dbReference>
<accession>A0A150XI12</accession>
<dbReference type="EMBL" id="LRPC01000001">
    <property type="protein sequence ID" value="KYG78322.1"/>
    <property type="molecule type" value="Genomic_DNA"/>
</dbReference>
<evidence type="ECO:0000313" key="3">
    <source>
        <dbReference type="Proteomes" id="UP000075606"/>
    </source>
</evidence>
<name>A0A150XI12_9BACT</name>
<evidence type="ECO:0000313" key="2">
    <source>
        <dbReference type="EMBL" id="KYG78322.1"/>
    </source>
</evidence>
<dbReference type="InterPro" id="IPR001173">
    <property type="entry name" value="Glyco_trans_2-like"/>
</dbReference>
<gene>
    <name evidence="2" type="ORF">AWW68_06025</name>
</gene>
<dbReference type="InterPro" id="IPR029044">
    <property type="entry name" value="Nucleotide-diphossugar_trans"/>
</dbReference>
<dbReference type="STRING" id="333140.AWW68_06025"/>
<dbReference type="InterPro" id="IPR050256">
    <property type="entry name" value="Glycosyltransferase_2"/>
</dbReference>
<dbReference type="AlphaFoldDB" id="A0A150XI12"/>
<keyword evidence="2" id="KW-0378">Hydrolase</keyword>
<organism evidence="2 3">
    <name type="scientific">Roseivirga spongicola</name>
    <dbReference type="NCBI Taxonomy" id="333140"/>
    <lineage>
        <taxon>Bacteria</taxon>
        <taxon>Pseudomonadati</taxon>
        <taxon>Bacteroidota</taxon>
        <taxon>Cytophagia</taxon>
        <taxon>Cytophagales</taxon>
        <taxon>Roseivirgaceae</taxon>
        <taxon>Roseivirga</taxon>
    </lineage>
</organism>
<dbReference type="GO" id="GO:0016787">
    <property type="term" value="F:hydrolase activity"/>
    <property type="evidence" value="ECO:0007669"/>
    <property type="project" value="UniProtKB-KW"/>
</dbReference>
<evidence type="ECO:0000259" key="1">
    <source>
        <dbReference type="Pfam" id="PF00535"/>
    </source>
</evidence>
<dbReference type="SUPFAM" id="SSF53448">
    <property type="entry name" value="Nucleotide-diphospho-sugar transferases"/>
    <property type="match status" value="1"/>
</dbReference>
<dbReference type="CDD" id="cd04179">
    <property type="entry name" value="DPM_DPG-synthase_like"/>
    <property type="match status" value="1"/>
</dbReference>
<protein>
    <submittedName>
        <fullName evidence="2">Glycosyl hydrolase</fullName>
    </submittedName>
</protein>
<dbReference type="Gene3D" id="3.90.550.10">
    <property type="entry name" value="Spore Coat Polysaccharide Biosynthesis Protein SpsA, Chain A"/>
    <property type="match status" value="1"/>
</dbReference>
<dbReference type="OrthoDB" id="9797819at2"/>